<dbReference type="AlphaFoldDB" id="A0A1H0F3C2"/>
<feature type="transmembrane region" description="Helical" evidence="8">
    <location>
        <begin position="20"/>
        <end position="42"/>
    </location>
</feature>
<dbReference type="STRING" id="1166073.SAMN05192530_102338"/>
<keyword evidence="6 8" id="KW-1133">Transmembrane helix</keyword>
<dbReference type="PROSITE" id="PS50929">
    <property type="entry name" value="ABC_TM1F"/>
    <property type="match status" value="1"/>
</dbReference>
<feature type="transmembrane region" description="Helical" evidence="8">
    <location>
        <begin position="54"/>
        <end position="74"/>
    </location>
</feature>
<dbReference type="RefSeq" id="WP_139183945.1">
    <property type="nucleotide sequence ID" value="NZ_FNIT01000002.1"/>
</dbReference>
<dbReference type="InterPro" id="IPR011527">
    <property type="entry name" value="ABC1_TM_dom"/>
</dbReference>
<reference evidence="11 12" key="1">
    <citation type="submission" date="2016-10" db="EMBL/GenBank/DDBJ databases">
        <authorList>
            <person name="de Groot N.N."/>
        </authorList>
    </citation>
    <scope>NUCLEOTIDE SEQUENCE [LARGE SCALE GENOMIC DNA]</scope>
    <source>
        <strain evidence="12">L7-484,KACC 16230,DSM 25025</strain>
    </source>
</reference>
<dbReference type="OrthoDB" id="9808328at2"/>
<keyword evidence="7 8" id="KW-0472">Membrane</keyword>
<keyword evidence="11" id="KW-0645">Protease</keyword>
<dbReference type="SUPFAM" id="SSF52540">
    <property type="entry name" value="P-loop containing nucleoside triphosphate hydrolases"/>
    <property type="match status" value="1"/>
</dbReference>
<evidence type="ECO:0000256" key="7">
    <source>
        <dbReference type="ARBA" id="ARBA00023136"/>
    </source>
</evidence>
<keyword evidence="11" id="KW-0378">Hydrolase</keyword>
<feature type="transmembrane region" description="Helical" evidence="8">
    <location>
        <begin position="251"/>
        <end position="279"/>
    </location>
</feature>
<dbReference type="InterPro" id="IPR027417">
    <property type="entry name" value="P-loop_NTPase"/>
</dbReference>
<evidence type="ECO:0000256" key="6">
    <source>
        <dbReference type="ARBA" id="ARBA00022989"/>
    </source>
</evidence>
<dbReference type="InterPro" id="IPR003593">
    <property type="entry name" value="AAA+_ATPase"/>
</dbReference>
<protein>
    <submittedName>
        <fullName evidence="11">ATP-binding cassette, subfamily C/ATP-binding cassette, subfamily C, exporter for protease/lipase/ATP-binding cassette, subfamily C, EexD</fullName>
    </submittedName>
</protein>
<comment type="similarity">
    <text evidence="2">Belongs to the ABC transporter superfamily.</text>
</comment>
<dbReference type="InterPro" id="IPR039421">
    <property type="entry name" value="Type_1_exporter"/>
</dbReference>
<organism evidence="11 12">
    <name type="scientific">Aureimonas jatrophae</name>
    <dbReference type="NCBI Taxonomy" id="1166073"/>
    <lineage>
        <taxon>Bacteria</taxon>
        <taxon>Pseudomonadati</taxon>
        <taxon>Pseudomonadota</taxon>
        <taxon>Alphaproteobacteria</taxon>
        <taxon>Hyphomicrobiales</taxon>
        <taxon>Aurantimonadaceae</taxon>
        <taxon>Aureimonas</taxon>
    </lineage>
</organism>
<dbReference type="PANTHER" id="PTHR24221:SF248">
    <property type="entry name" value="ABC TRANSPORTER TRANSMEMBRANE REGION"/>
    <property type="match status" value="1"/>
</dbReference>
<evidence type="ECO:0000256" key="4">
    <source>
        <dbReference type="ARBA" id="ARBA00022741"/>
    </source>
</evidence>
<proteinExistence type="inferred from homology"/>
<keyword evidence="3 8" id="KW-0812">Transmembrane</keyword>
<evidence type="ECO:0000313" key="11">
    <source>
        <dbReference type="EMBL" id="SDN89150.1"/>
    </source>
</evidence>
<feature type="domain" description="ABC transporter" evidence="9">
    <location>
        <begin position="328"/>
        <end position="565"/>
    </location>
</feature>
<evidence type="ECO:0000259" key="10">
    <source>
        <dbReference type="PROSITE" id="PS50929"/>
    </source>
</evidence>
<dbReference type="GO" id="GO:0016887">
    <property type="term" value="F:ATP hydrolysis activity"/>
    <property type="evidence" value="ECO:0007669"/>
    <property type="project" value="InterPro"/>
</dbReference>
<dbReference type="GO" id="GO:0008233">
    <property type="term" value="F:peptidase activity"/>
    <property type="evidence" value="ECO:0007669"/>
    <property type="project" value="UniProtKB-KW"/>
</dbReference>
<dbReference type="InterPro" id="IPR036640">
    <property type="entry name" value="ABC1_TM_sf"/>
</dbReference>
<evidence type="ECO:0000256" key="8">
    <source>
        <dbReference type="SAM" id="Phobius"/>
    </source>
</evidence>
<keyword evidence="12" id="KW-1185">Reference proteome</keyword>
<accession>A0A1H0F3C2</accession>
<dbReference type="PROSITE" id="PS00211">
    <property type="entry name" value="ABC_TRANSPORTER_1"/>
    <property type="match status" value="1"/>
</dbReference>
<dbReference type="Pfam" id="PF00005">
    <property type="entry name" value="ABC_tran"/>
    <property type="match status" value="1"/>
</dbReference>
<evidence type="ECO:0000259" key="9">
    <source>
        <dbReference type="PROSITE" id="PS50893"/>
    </source>
</evidence>
<evidence type="ECO:0000256" key="5">
    <source>
        <dbReference type="ARBA" id="ARBA00022840"/>
    </source>
</evidence>
<dbReference type="EMBL" id="FNIT01000002">
    <property type="protein sequence ID" value="SDN89150.1"/>
    <property type="molecule type" value="Genomic_DNA"/>
</dbReference>
<dbReference type="Proteomes" id="UP000198793">
    <property type="component" value="Unassembled WGS sequence"/>
</dbReference>
<dbReference type="SMART" id="SM00382">
    <property type="entry name" value="AAA"/>
    <property type="match status" value="1"/>
</dbReference>
<keyword evidence="5 11" id="KW-0067">ATP-binding</keyword>
<dbReference type="GO" id="GO:0005886">
    <property type="term" value="C:plasma membrane"/>
    <property type="evidence" value="ECO:0007669"/>
    <property type="project" value="UniProtKB-SubCell"/>
</dbReference>
<keyword evidence="4" id="KW-0547">Nucleotide-binding</keyword>
<dbReference type="InterPro" id="IPR003439">
    <property type="entry name" value="ABC_transporter-like_ATP-bd"/>
</dbReference>
<dbReference type="GO" id="GO:0140359">
    <property type="term" value="F:ABC-type transporter activity"/>
    <property type="evidence" value="ECO:0007669"/>
    <property type="project" value="InterPro"/>
</dbReference>
<evidence type="ECO:0000313" key="12">
    <source>
        <dbReference type="Proteomes" id="UP000198793"/>
    </source>
</evidence>
<comment type="subcellular location">
    <subcellularLocation>
        <location evidence="1">Cell membrane</location>
        <topology evidence="1">Multi-pass membrane protein</topology>
    </subcellularLocation>
</comment>
<dbReference type="Gene3D" id="1.20.1560.10">
    <property type="entry name" value="ABC transporter type 1, transmembrane domain"/>
    <property type="match status" value="1"/>
</dbReference>
<feature type="transmembrane region" description="Helical" evidence="8">
    <location>
        <begin position="138"/>
        <end position="164"/>
    </location>
</feature>
<dbReference type="SUPFAM" id="SSF90123">
    <property type="entry name" value="ABC transporter transmembrane region"/>
    <property type="match status" value="1"/>
</dbReference>
<dbReference type="GO" id="GO:0034040">
    <property type="term" value="F:ATPase-coupled lipid transmembrane transporter activity"/>
    <property type="evidence" value="ECO:0007669"/>
    <property type="project" value="TreeGrafter"/>
</dbReference>
<dbReference type="PROSITE" id="PS50893">
    <property type="entry name" value="ABC_TRANSPORTER_2"/>
    <property type="match status" value="1"/>
</dbReference>
<sequence length="579" mass="61926">MKPVLSSPLLAILRSLSSGYLNLLAFGFFLPFLFMAMSLIPMSIIERVGTSRNASTLLTLVAIAVIVTATYTLMESIRAQVLERMGAEIDARLTRTCFDAFNRGRTPDGGSSAQALQDLQTVRRFLGGPSLSAAIDAFWSPLFVVAMFFVNAAFGFLILGLLAFSAAMSVATHYWVSGHLASAGRLDLEANEFGLAVSRNAETVRAMGMLPALTERWYALHRDGLGWRGLAQARASAIGLVPRMVQNGQMIIVYGLGGTLFLVDQIHLSVLFVVLMIMMRAQGPLQHLIGNWSQIQSFRMAAGRLDALLRGIEAAPKPLSLPAPSGTLAVTRLVGGPPGMERPVINDVSFTLAPGRILGIVGPSGAGKSCLSRLLTGIWRPRRGTVVFGEQDLAHWDADELGRHVGYVPQDVEFLPGTLAENISRFDPAATADSVLAAVDMAGIHDIVRGLPEGYATRLGGPGGHTLSGGQRQRVALARAVYGTPRLLVLDEPNSNLDAGAEQVLGRTLQRMRDAGSAVIVVSHRISLLGYCDDLLVLNEGVVQAIGARERIFSRLPRLREAAAPQPAVLDLPRTGTGG</sequence>
<name>A0A1H0F3C2_9HYPH</name>
<dbReference type="GO" id="GO:0005524">
    <property type="term" value="F:ATP binding"/>
    <property type="evidence" value="ECO:0007669"/>
    <property type="project" value="UniProtKB-KW"/>
</dbReference>
<dbReference type="PANTHER" id="PTHR24221">
    <property type="entry name" value="ATP-BINDING CASSETTE SUB-FAMILY B"/>
    <property type="match status" value="1"/>
</dbReference>
<dbReference type="InterPro" id="IPR017871">
    <property type="entry name" value="ABC_transporter-like_CS"/>
</dbReference>
<evidence type="ECO:0000256" key="2">
    <source>
        <dbReference type="ARBA" id="ARBA00005417"/>
    </source>
</evidence>
<evidence type="ECO:0000256" key="3">
    <source>
        <dbReference type="ARBA" id="ARBA00022692"/>
    </source>
</evidence>
<dbReference type="Gene3D" id="3.40.50.300">
    <property type="entry name" value="P-loop containing nucleotide triphosphate hydrolases"/>
    <property type="match status" value="1"/>
</dbReference>
<evidence type="ECO:0000256" key="1">
    <source>
        <dbReference type="ARBA" id="ARBA00004651"/>
    </source>
</evidence>
<feature type="domain" description="ABC transmembrane type-1" evidence="10">
    <location>
        <begin position="32"/>
        <end position="297"/>
    </location>
</feature>
<dbReference type="GO" id="GO:0006508">
    <property type="term" value="P:proteolysis"/>
    <property type="evidence" value="ECO:0007669"/>
    <property type="project" value="UniProtKB-KW"/>
</dbReference>
<gene>
    <name evidence="11" type="ORF">SAMN05192530_102338</name>
</gene>